<gene>
    <name evidence="1" type="ORF">LCGC14_0737080</name>
</gene>
<protein>
    <submittedName>
        <fullName evidence="1">Uncharacterized protein</fullName>
    </submittedName>
</protein>
<organism evidence="1">
    <name type="scientific">marine sediment metagenome</name>
    <dbReference type="NCBI Taxonomy" id="412755"/>
    <lineage>
        <taxon>unclassified sequences</taxon>
        <taxon>metagenomes</taxon>
        <taxon>ecological metagenomes</taxon>
    </lineage>
</organism>
<dbReference type="AlphaFoldDB" id="A0A0F9Q7U3"/>
<dbReference type="EMBL" id="LAZR01001727">
    <property type="protein sequence ID" value="KKN40075.1"/>
    <property type="molecule type" value="Genomic_DNA"/>
</dbReference>
<accession>A0A0F9Q7U3</accession>
<sequence>MAREIDQLEVVYLADLQQRNFIDINKFLRDHQKQGRDIWCRIPDHLQVYLRKHSFGMRGEDLGPEYSLLSKDHRYLSVGSMVVREVLATGQSVVSKTELVLFIDSDLGFKILDRETADFERMKKEIAEKYNTIGFTRSSAGRVGRTQELFVVGVPTRNNNDGLVSNQVMEQGYSIRLSDLFVLRTDYQQYVSESQAIDPALFIDEWMPEDLRLLNRYAVACNKEHEESSQASVNDEDQTLATDLARDLNAKNVDASKVIAALKIVQGKRVYYPKAPIEQIEGEDKVSLLDIANTLAKSHWKGCVKTTQDVYKTNVEDFERNVDEILKDHGVKKSAALSRELSRFIRFRRN</sequence>
<proteinExistence type="predicted"/>
<reference evidence="1" key="1">
    <citation type="journal article" date="2015" name="Nature">
        <title>Complex archaea that bridge the gap between prokaryotes and eukaryotes.</title>
        <authorList>
            <person name="Spang A."/>
            <person name="Saw J.H."/>
            <person name="Jorgensen S.L."/>
            <person name="Zaremba-Niedzwiedzka K."/>
            <person name="Martijn J."/>
            <person name="Lind A.E."/>
            <person name="van Eijk R."/>
            <person name="Schleper C."/>
            <person name="Guy L."/>
            <person name="Ettema T.J."/>
        </authorList>
    </citation>
    <scope>NUCLEOTIDE SEQUENCE</scope>
</reference>
<comment type="caution">
    <text evidence="1">The sequence shown here is derived from an EMBL/GenBank/DDBJ whole genome shotgun (WGS) entry which is preliminary data.</text>
</comment>
<name>A0A0F9Q7U3_9ZZZZ</name>
<evidence type="ECO:0000313" key="1">
    <source>
        <dbReference type="EMBL" id="KKN40075.1"/>
    </source>
</evidence>